<feature type="coiled-coil region" evidence="1">
    <location>
        <begin position="372"/>
        <end position="406"/>
    </location>
</feature>
<organism evidence="2 3">
    <name type="scientific">Campylobacter blaseri</name>
    <dbReference type="NCBI Taxonomy" id="2042961"/>
    <lineage>
        <taxon>Bacteria</taxon>
        <taxon>Pseudomonadati</taxon>
        <taxon>Campylobacterota</taxon>
        <taxon>Epsilonproteobacteria</taxon>
        <taxon>Campylobacterales</taxon>
        <taxon>Campylobacteraceae</taxon>
        <taxon>Campylobacter</taxon>
    </lineage>
</organism>
<evidence type="ECO:0000256" key="1">
    <source>
        <dbReference type="SAM" id="Coils"/>
    </source>
</evidence>
<accession>A0A2P8R2K4</accession>
<proteinExistence type="predicted"/>
<dbReference type="EMBL" id="PDHH01000002">
    <property type="protein sequence ID" value="PSM52698.1"/>
    <property type="molecule type" value="Genomic_DNA"/>
</dbReference>
<reference evidence="3" key="1">
    <citation type="submission" date="2017-10" db="EMBL/GenBank/DDBJ databases">
        <title>Campylobacter species from seals.</title>
        <authorList>
            <person name="Gilbert M.J."/>
            <person name="Zomer A.L."/>
            <person name="Timmerman A.J."/>
            <person name="Duim B."/>
            <person name="Wagenaar J.A."/>
        </authorList>
    </citation>
    <scope>NUCLEOTIDE SEQUENCE [LARGE SCALE GENOMIC DNA]</scope>
    <source>
        <strain evidence="3">17S00004-5</strain>
    </source>
</reference>
<protein>
    <recommendedName>
        <fullName evidence="4">C4-dicarboxylate ABC transporter</fullName>
    </recommendedName>
</protein>
<evidence type="ECO:0000313" key="2">
    <source>
        <dbReference type="EMBL" id="PSM52698.1"/>
    </source>
</evidence>
<evidence type="ECO:0008006" key="4">
    <source>
        <dbReference type="Google" id="ProtNLM"/>
    </source>
</evidence>
<dbReference type="OrthoDB" id="5372287at2"/>
<comment type="caution">
    <text evidence="2">The sequence shown here is derived from an EMBL/GenBank/DDBJ whole genome shotgun (WGS) entry which is preliminary data.</text>
</comment>
<keyword evidence="3" id="KW-1185">Reference proteome</keyword>
<dbReference type="AlphaFoldDB" id="A0A2P8R2K4"/>
<dbReference type="RefSeq" id="WP_106870449.1">
    <property type="nucleotide sequence ID" value="NZ_CP053841.1"/>
</dbReference>
<sequence>MIKKKNETSIVVINRSTEKVFSISDNYLKEYDVEKSDKNKEFYISYISYKDIESTTIEIPRSIPNEDLTDSITIKTYEDLSLEPSNDYKITYLETSETESEDRFYNIFVVNNTILNNELENIANHTQYIDYVAIAPFLMQSLYKKSILPVDGSVDCFVYMEEDDAFLVVYQNGEYFDSRPLRYSLKYICDKFCQSIGEKIDNKMFYEMVARQGITLENPNERDALIAIFDDMFLYLNDVISSIKKIHGLSVDNIYFGSDIGHIKGVEVFIEDRLKINFRNFDFSIALNQKDFKDFTQLDVLMFLTAQVYLAEKNDDYNYSSFLRPPPFVQRDSGKLILASTLSLILAMVYPAYQYGYGMVNKQITAKKAEEYAVKLIEKTRIENELNRLKQEIDKTKKLTKQENDILMERKQILSAIFDKKVNYPMKSKAIYDMTNMINTKGGKLVKINADDSNITFSVATETEKKMTELLRNISDKGEKYTVDTKSIALDEDNNTIAYQSDITIEVKK</sequence>
<keyword evidence="1" id="KW-0175">Coiled coil</keyword>
<dbReference type="Proteomes" id="UP000240535">
    <property type="component" value="Unassembled WGS sequence"/>
</dbReference>
<evidence type="ECO:0000313" key="3">
    <source>
        <dbReference type="Proteomes" id="UP000240535"/>
    </source>
</evidence>
<gene>
    <name evidence="2" type="ORF">CQ405_02920</name>
</gene>
<name>A0A2P8R2K4_9BACT</name>